<dbReference type="RefSeq" id="WP_248564792.1">
    <property type="nucleotide sequence ID" value="NZ_AP025698.1"/>
</dbReference>
<dbReference type="InterPro" id="IPR052926">
    <property type="entry name" value="Metallo-beta-lactamase_dom"/>
</dbReference>
<dbReference type="GO" id="GO:0016787">
    <property type="term" value="F:hydrolase activity"/>
    <property type="evidence" value="ECO:0007669"/>
    <property type="project" value="UniProtKB-KW"/>
</dbReference>
<accession>A0ABN6PDE3</accession>
<proteinExistence type="predicted"/>
<dbReference type="Gene3D" id="3.60.15.10">
    <property type="entry name" value="Ribonuclease Z/Hydroxyacylglutathione hydrolase-like"/>
    <property type="match status" value="1"/>
</dbReference>
<dbReference type="Proteomes" id="UP000831817">
    <property type="component" value="Chromosome"/>
</dbReference>
<dbReference type="Pfam" id="PF00753">
    <property type="entry name" value="Lactamase_B"/>
    <property type="match status" value="1"/>
</dbReference>
<keyword evidence="3" id="KW-1185">Reference proteome</keyword>
<reference evidence="2 3" key="1">
    <citation type="submission" date="2022-04" db="EMBL/GenBank/DDBJ databases">
        <title>Complete genome of Methanothermobacter tenebrarum strain RMAS.</title>
        <authorList>
            <person name="Nakamura K."/>
            <person name="Oshima K."/>
            <person name="Hattori M."/>
            <person name="Kamagata Y."/>
            <person name="Takamizawa K."/>
        </authorList>
    </citation>
    <scope>NUCLEOTIDE SEQUENCE [LARGE SCALE GENOMIC DNA]</scope>
    <source>
        <strain evidence="2 3">RMAS</strain>
    </source>
</reference>
<feature type="domain" description="Metallo-beta-lactamase" evidence="1">
    <location>
        <begin position="26"/>
        <end position="120"/>
    </location>
</feature>
<dbReference type="InterPro" id="IPR036866">
    <property type="entry name" value="RibonucZ/Hydroxyglut_hydro"/>
</dbReference>
<dbReference type="PANTHER" id="PTHR13754">
    <property type="entry name" value="METALLO-BETA-LACTAMASE SUPERFAMILY PROTEIN"/>
    <property type="match status" value="1"/>
</dbReference>
<protein>
    <submittedName>
        <fullName evidence="2">Hydrolase</fullName>
    </submittedName>
</protein>
<dbReference type="EMBL" id="AP025698">
    <property type="protein sequence ID" value="BDH78932.1"/>
    <property type="molecule type" value="Genomic_DNA"/>
</dbReference>
<gene>
    <name evidence="2" type="ORF">MTTB_03110</name>
</gene>
<evidence type="ECO:0000259" key="1">
    <source>
        <dbReference type="Pfam" id="PF00753"/>
    </source>
</evidence>
<name>A0ABN6PDE3_9EURY</name>
<sequence>MRITCLIEDNAPSQFKVEHGLSLYIDKFNLLFDMGQSHSFIENAQKLDIDISRIRYAIISHGHYDHGGGLPHFIKENKTANIYIGNSAFSRRYANNNGSWRYIGLDSGLEDNPRIKHLKEDTRLSKGCNILVNIVDLFPPPKDNHKLYRISEDRIVKDDFRDEVILTIESGDGLIVLTGCSHRGILNITETIKRKYDKPIKALIGGFHIKSKEAPGLIRPFKDIEEIYTGHCTSKRAYNILKNNLENIKPLHTGTQIKII</sequence>
<dbReference type="SUPFAM" id="SSF56281">
    <property type="entry name" value="Metallo-hydrolase/oxidoreductase"/>
    <property type="match status" value="1"/>
</dbReference>
<dbReference type="GeneID" id="71964820"/>
<dbReference type="PANTHER" id="PTHR13754:SF13">
    <property type="entry name" value="METALLO-BETA-LACTAMASE SUPERFAMILY PROTEIN (AFU_ORTHOLOGUE AFUA_3G07630)"/>
    <property type="match status" value="1"/>
</dbReference>
<dbReference type="CDD" id="cd07713">
    <property type="entry name" value="DHPS-like_MBL-fold"/>
    <property type="match status" value="1"/>
</dbReference>
<evidence type="ECO:0000313" key="2">
    <source>
        <dbReference type="EMBL" id="BDH78932.1"/>
    </source>
</evidence>
<keyword evidence="2" id="KW-0378">Hydrolase</keyword>
<organism evidence="2 3">
    <name type="scientific">Methanothermobacter tenebrarum</name>
    <dbReference type="NCBI Taxonomy" id="680118"/>
    <lineage>
        <taxon>Archaea</taxon>
        <taxon>Methanobacteriati</taxon>
        <taxon>Methanobacteriota</taxon>
        <taxon>Methanomada group</taxon>
        <taxon>Methanobacteria</taxon>
        <taxon>Methanobacteriales</taxon>
        <taxon>Methanobacteriaceae</taxon>
        <taxon>Methanothermobacter</taxon>
    </lineage>
</organism>
<dbReference type="InterPro" id="IPR001279">
    <property type="entry name" value="Metallo-B-lactamas"/>
</dbReference>
<dbReference type="InterPro" id="IPR041712">
    <property type="entry name" value="DHPS-like_MBL-fold"/>
</dbReference>
<evidence type="ECO:0000313" key="3">
    <source>
        <dbReference type="Proteomes" id="UP000831817"/>
    </source>
</evidence>